<evidence type="ECO:0000313" key="2">
    <source>
        <dbReference type="Proteomes" id="UP000774000"/>
    </source>
</evidence>
<proteinExistence type="predicted"/>
<dbReference type="Proteomes" id="UP000774000">
    <property type="component" value="Unassembled WGS sequence"/>
</dbReference>
<evidence type="ECO:0000313" key="1">
    <source>
        <dbReference type="EMBL" id="MBM7557720.1"/>
    </source>
</evidence>
<dbReference type="AlphaFoldDB" id="A0A939BMX6"/>
<sequence length="169" mass="18908">MIKKIISFLVIIIFLFTISALAEDEKFKDRLALIRASQNLSVQEESISENKIAIFVTDFGAIEGEVSIGGSLEISLFNQQTARMLNEIIYLKDKESLAGFLSLKFLYPLEKNLSFYLGAGGEVTGKARYQVFAGFNIVEDFFVEAKYINEEGLVTDSNFYLATGLQLAF</sequence>
<name>A0A939BMX6_9FIRM</name>
<accession>A0A939BMX6</accession>
<reference evidence="1" key="1">
    <citation type="submission" date="2021-01" db="EMBL/GenBank/DDBJ databases">
        <title>Genomic Encyclopedia of Type Strains, Phase IV (KMG-IV): sequencing the most valuable type-strain genomes for metagenomic binning, comparative biology and taxonomic classification.</title>
        <authorList>
            <person name="Goeker M."/>
        </authorList>
    </citation>
    <scope>NUCLEOTIDE SEQUENCE</scope>
    <source>
        <strain evidence="1">DSM 23230</strain>
    </source>
</reference>
<keyword evidence="2" id="KW-1185">Reference proteome</keyword>
<dbReference type="EMBL" id="JAFBDQ010000016">
    <property type="protein sequence ID" value="MBM7557720.1"/>
    <property type="molecule type" value="Genomic_DNA"/>
</dbReference>
<gene>
    <name evidence="1" type="ORF">JOC47_002586</name>
</gene>
<comment type="caution">
    <text evidence="1">The sequence shown here is derived from an EMBL/GenBank/DDBJ whole genome shotgun (WGS) entry which is preliminary data.</text>
</comment>
<organism evidence="1 2">
    <name type="scientific">Halanaerobacter jeridensis</name>
    <dbReference type="NCBI Taxonomy" id="706427"/>
    <lineage>
        <taxon>Bacteria</taxon>
        <taxon>Bacillati</taxon>
        <taxon>Bacillota</taxon>
        <taxon>Clostridia</taxon>
        <taxon>Halanaerobiales</taxon>
        <taxon>Halobacteroidaceae</taxon>
        <taxon>Halanaerobacter</taxon>
    </lineage>
</organism>
<dbReference type="RefSeq" id="WP_204702468.1">
    <property type="nucleotide sequence ID" value="NZ_JAFBDQ010000016.1"/>
</dbReference>
<protein>
    <submittedName>
        <fullName evidence="1">Uncharacterized protein</fullName>
    </submittedName>
</protein>